<evidence type="ECO:0000256" key="1">
    <source>
        <dbReference type="SAM" id="MobiDB-lite"/>
    </source>
</evidence>
<organism evidence="3 4">
    <name type="scientific">Collinsella ihumii</name>
    <dbReference type="NCBI Taxonomy" id="1720204"/>
    <lineage>
        <taxon>Bacteria</taxon>
        <taxon>Bacillati</taxon>
        <taxon>Actinomycetota</taxon>
        <taxon>Coriobacteriia</taxon>
        <taxon>Coriobacteriales</taxon>
        <taxon>Coriobacteriaceae</taxon>
        <taxon>Collinsella</taxon>
    </lineage>
</organism>
<evidence type="ECO:0000313" key="3">
    <source>
        <dbReference type="EMBL" id="MDN0068871.1"/>
    </source>
</evidence>
<gene>
    <name evidence="3" type="ORF">QVN40_04035</name>
</gene>
<dbReference type="EMBL" id="JAUEIR010000003">
    <property type="protein sequence ID" value="MDN0068871.1"/>
    <property type="molecule type" value="Genomic_DNA"/>
</dbReference>
<sequence length="172" mass="18783">MTDTAAATCEDRRRKIGRIGQIVALIILLLCILFLGWQVLQFGKADEGAVVTQYEGMTREEIQAELDRTVRENMMTVSVAPTALLDENGDVAVNVINEESNRFPQRFSLIQDGEVVYRSGTIDPGKTVSSCHPDHISAGPAVIEIQALDPESSEDHGSPTRVDISIVEADES</sequence>
<protein>
    <submittedName>
        <fullName evidence="3">Uncharacterized protein</fullName>
    </submittedName>
</protein>
<name>A0AAW7K214_9ACTN</name>
<proteinExistence type="predicted"/>
<dbReference type="RefSeq" id="WP_204563489.1">
    <property type="nucleotide sequence ID" value="NZ_JAUEIM010000002.1"/>
</dbReference>
<comment type="caution">
    <text evidence="3">The sequence shown here is derived from an EMBL/GenBank/DDBJ whole genome shotgun (WGS) entry which is preliminary data.</text>
</comment>
<dbReference type="Proteomes" id="UP001168505">
    <property type="component" value="Unassembled WGS sequence"/>
</dbReference>
<feature type="transmembrane region" description="Helical" evidence="2">
    <location>
        <begin position="22"/>
        <end position="40"/>
    </location>
</feature>
<keyword evidence="2" id="KW-0472">Membrane</keyword>
<evidence type="ECO:0000256" key="2">
    <source>
        <dbReference type="SAM" id="Phobius"/>
    </source>
</evidence>
<evidence type="ECO:0000313" key="4">
    <source>
        <dbReference type="Proteomes" id="UP001168505"/>
    </source>
</evidence>
<dbReference type="AlphaFoldDB" id="A0AAW7K214"/>
<feature type="region of interest" description="Disordered" evidence="1">
    <location>
        <begin position="149"/>
        <end position="172"/>
    </location>
</feature>
<keyword evidence="2" id="KW-0812">Transmembrane</keyword>
<keyword evidence="2" id="KW-1133">Transmembrane helix</keyword>
<accession>A0AAW7K214</accession>
<reference evidence="3" key="1">
    <citation type="submission" date="2023-06" db="EMBL/GenBank/DDBJ databases">
        <authorList>
            <person name="Zeman M."/>
            <person name="Kubasova T."/>
            <person name="Jahodarova E."/>
            <person name="Nykrynova M."/>
            <person name="Rychlik I."/>
        </authorList>
    </citation>
    <scope>NUCLEOTIDE SEQUENCE</scope>
    <source>
        <strain evidence="3">15_COKtk</strain>
    </source>
</reference>
<reference evidence="3" key="2">
    <citation type="submission" date="2023-08" db="EMBL/GenBank/DDBJ databases">
        <title>Identification and characterization of horizontal gene transfer across gut microbiota members of farm animals based on homology search.</title>
        <authorList>
            <person name="Schwarzerova J."/>
            <person name="Nykrynova M."/>
            <person name="Jureckova K."/>
            <person name="Cejkova D."/>
            <person name="Rychlik I."/>
        </authorList>
    </citation>
    <scope>NUCLEOTIDE SEQUENCE</scope>
    <source>
        <strain evidence="3">15_COKtk</strain>
    </source>
</reference>